<protein>
    <recommendedName>
        <fullName evidence="7">C2HC/C3H-type domain-containing protein</fullName>
    </recommendedName>
</protein>
<keyword evidence="1" id="KW-0479">Metal-binding</keyword>
<evidence type="ECO:0000256" key="4">
    <source>
        <dbReference type="ARBA" id="ARBA00022833"/>
    </source>
</evidence>
<dbReference type="PROSITE" id="PS52027">
    <property type="entry name" value="ZF_C2HC_C3H"/>
    <property type="match status" value="1"/>
</dbReference>
<evidence type="ECO:0000313" key="8">
    <source>
        <dbReference type="EMBL" id="KAK4884694.1"/>
    </source>
</evidence>
<evidence type="ECO:0000256" key="2">
    <source>
        <dbReference type="ARBA" id="ARBA00022737"/>
    </source>
</evidence>
<evidence type="ECO:0000313" key="9">
    <source>
        <dbReference type="Proteomes" id="UP001353858"/>
    </source>
</evidence>
<dbReference type="Gene3D" id="3.30.160.60">
    <property type="entry name" value="Classic Zinc Finger"/>
    <property type="match status" value="2"/>
</dbReference>
<dbReference type="PANTHER" id="PTHR13555">
    <property type="entry name" value="C2H2 ZINC FINGER CGI-62-RELATED"/>
    <property type="match status" value="1"/>
</dbReference>
<organism evidence="8 9">
    <name type="scientific">Aquatica leii</name>
    <dbReference type="NCBI Taxonomy" id="1421715"/>
    <lineage>
        <taxon>Eukaryota</taxon>
        <taxon>Metazoa</taxon>
        <taxon>Ecdysozoa</taxon>
        <taxon>Arthropoda</taxon>
        <taxon>Hexapoda</taxon>
        <taxon>Insecta</taxon>
        <taxon>Pterygota</taxon>
        <taxon>Neoptera</taxon>
        <taxon>Endopterygota</taxon>
        <taxon>Coleoptera</taxon>
        <taxon>Polyphaga</taxon>
        <taxon>Elateriformia</taxon>
        <taxon>Elateroidea</taxon>
        <taxon>Lampyridae</taxon>
        <taxon>Luciolinae</taxon>
        <taxon>Aquatica</taxon>
    </lineage>
</organism>
<comment type="caution">
    <text evidence="8">The sequence shown here is derived from an EMBL/GenBank/DDBJ whole genome shotgun (WGS) entry which is preliminary data.</text>
</comment>
<feature type="region of interest" description="Disordered" evidence="6">
    <location>
        <begin position="90"/>
        <end position="113"/>
    </location>
</feature>
<feature type="compositionally biased region" description="Low complexity" evidence="6">
    <location>
        <begin position="90"/>
        <end position="99"/>
    </location>
</feature>
<reference evidence="9" key="1">
    <citation type="submission" date="2023-01" db="EMBL/GenBank/DDBJ databases">
        <title>Key to firefly adult light organ development and bioluminescence: homeobox transcription factors regulate luciferase expression and transportation to peroxisome.</title>
        <authorList>
            <person name="Fu X."/>
        </authorList>
    </citation>
    <scope>NUCLEOTIDE SEQUENCE [LARGE SCALE GENOMIC DNA]</scope>
</reference>
<name>A0AAN7PFL1_9COLE</name>
<dbReference type="GO" id="GO:0008270">
    <property type="term" value="F:zinc ion binding"/>
    <property type="evidence" value="ECO:0007669"/>
    <property type="project" value="UniProtKB-KW"/>
</dbReference>
<evidence type="ECO:0000256" key="1">
    <source>
        <dbReference type="ARBA" id="ARBA00022723"/>
    </source>
</evidence>
<dbReference type="PANTHER" id="PTHR13555:SF68">
    <property type="entry name" value="ZINC FINGER PROTEIN 474"/>
    <property type="match status" value="1"/>
</dbReference>
<evidence type="ECO:0000259" key="7">
    <source>
        <dbReference type="PROSITE" id="PS52027"/>
    </source>
</evidence>
<proteinExistence type="predicted"/>
<dbReference type="Proteomes" id="UP001353858">
    <property type="component" value="Unassembled WGS sequence"/>
</dbReference>
<feature type="domain" description="C2HC/C3H-type" evidence="7">
    <location>
        <begin position="322"/>
        <end position="351"/>
    </location>
</feature>
<accession>A0AAN7PFL1</accession>
<sequence>MRKKKPNLKLITNTNPSVNKENKDVCDSDRPLTATLEKPQILDIKFIRKIDMSLIRKELLSITNFCRVPLTVIKVFDKTGICERPLSLPSTSDKLSTSKTSKRSKTSLSTNENYRIRPTTSENSLKNLTPLKSTSAYKGLIKKSTNYTNIHEKLSKTDVRKVTNKKLVKLPEPCTTCGRPEQPERFHSHPVTPLKPMKKMCEREKVPIKSTVQKPIAMKYKSRITGNKNEVTRCNNNPGIEQSLKTSYTSSGRRPKTLMCYVCAREFGTASLPLHEPKCLEKWHRENASLPLNQRRRTPTKPDVSMSSDKWNQYAWESSQATLVPCDNCGRTFLPDRLIVHQRSCKNNSVMDHQSVAKKQSYCAVLKHKRTLS</sequence>
<gene>
    <name evidence="8" type="ORF">RN001_000965</name>
</gene>
<evidence type="ECO:0000256" key="5">
    <source>
        <dbReference type="PROSITE-ProRule" id="PRU01371"/>
    </source>
</evidence>
<dbReference type="InterPro" id="IPR049899">
    <property type="entry name" value="Znf_C2HC_C3H"/>
</dbReference>
<dbReference type="AlphaFoldDB" id="A0AAN7PFL1"/>
<dbReference type="EMBL" id="JARPUR010000001">
    <property type="protein sequence ID" value="KAK4884694.1"/>
    <property type="molecule type" value="Genomic_DNA"/>
</dbReference>
<keyword evidence="9" id="KW-1185">Reference proteome</keyword>
<keyword evidence="3 5" id="KW-0863">Zinc-finger</keyword>
<dbReference type="InterPro" id="IPR026319">
    <property type="entry name" value="ZC2HC1A/B-like"/>
</dbReference>
<evidence type="ECO:0000256" key="3">
    <source>
        <dbReference type="ARBA" id="ARBA00022771"/>
    </source>
</evidence>
<keyword evidence="2" id="KW-0677">Repeat</keyword>
<evidence type="ECO:0000256" key="6">
    <source>
        <dbReference type="SAM" id="MobiDB-lite"/>
    </source>
</evidence>
<dbReference type="Pfam" id="PF13913">
    <property type="entry name" value="zf-C2HC_2"/>
    <property type="match status" value="2"/>
</dbReference>
<keyword evidence="4" id="KW-0862">Zinc</keyword>